<keyword evidence="2" id="KW-1185">Reference proteome</keyword>
<dbReference type="GO" id="GO:0005876">
    <property type="term" value="C:spindle microtubule"/>
    <property type="evidence" value="ECO:0007669"/>
    <property type="project" value="TreeGrafter"/>
</dbReference>
<proteinExistence type="predicted"/>
<dbReference type="InterPro" id="IPR011990">
    <property type="entry name" value="TPR-like_helical_dom_sf"/>
</dbReference>
<dbReference type="EMBL" id="CADEPM010000003">
    <property type="protein sequence ID" value="CAB3403065.1"/>
    <property type="molecule type" value="Genomic_DNA"/>
</dbReference>
<protein>
    <submittedName>
        <fullName evidence="1">Uncharacterized protein</fullName>
    </submittedName>
</protein>
<dbReference type="PANTHER" id="PTHR16056:SF36">
    <property type="entry name" value="TETRATRICOPEPTIDE REPEAT PROTEIN"/>
    <property type="match status" value="1"/>
</dbReference>
<dbReference type="GO" id="GO:0005739">
    <property type="term" value="C:mitochondrion"/>
    <property type="evidence" value="ECO:0007669"/>
    <property type="project" value="TreeGrafter"/>
</dbReference>
<gene>
    <name evidence="1" type="ORF">CBOVIS_LOCUS5585</name>
</gene>
<dbReference type="AlphaFoldDB" id="A0A8S1ESH9"/>
<accession>A0A8S1ESH9</accession>
<sequence length="242" mass="27355">MTSTGNKANICDELDNLVGGQDLESLNKVLKRIDDVDLDSNPAKIRSGILRRKGEWLYALSNYEADKKKRVEILERAYEAAKQAHDIDDTDFEICKVLCSTSGRLAEESQLKKKLHYGFLFKNYLDKAIAIDGNDFEALHMRGRFCYTVANLSMVELLAARMIGSVPDVSFQDALTDLLKADSIISDVAENQLFIGKTYLALNDIPNAKKWLQMAAENTTDMAVEQEHVEEAQELLKDRRFK</sequence>
<dbReference type="Proteomes" id="UP000494206">
    <property type="component" value="Unassembled WGS sequence"/>
</dbReference>
<dbReference type="OrthoDB" id="512473at2759"/>
<dbReference type="PANTHER" id="PTHR16056">
    <property type="entry name" value="REGULATOR OF MICROTUBULE DYNAMICS PROTEIN"/>
    <property type="match status" value="1"/>
</dbReference>
<comment type="caution">
    <text evidence="1">The sequence shown here is derived from an EMBL/GenBank/DDBJ whole genome shotgun (WGS) entry which is preliminary data.</text>
</comment>
<name>A0A8S1ESH9_9PELO</name>
<reference evidence="1 2" key="1">
    <citation type="submission" date="2020-04" db="EMBL/GenBank/DDBJ databases">
        <authorList>
            <person name="Laetsch R D."/>
            <person name="Stevens L."/>
            <person name="Kumar S."/>
            <person name="Blaxter L. M."/>
        </authorList>
    </citation>
    <scope>NUCLEOTIDE SEQUENCE [LARGE SCALE GENOMIC DNA]</scope>
</reference>
<organism evidence="1 2">
    <name type="scientific">Caenorhabditis bovis</name>
    <dbReference type="NCBI Taxonomy" id="2654633"/>
    <lineage>
        <taxon>Eukaryota</taxon>
        <taxon>Metazoa</taxon>
        <taxon>Ecdysozoa</taxon>
        <taxon>Nematoda</taxon>
        <taxon>Chromadorea</taxon>
        <taxon>Rhabditida</taxon>
        <taxon>Rhabditina</taxon>
        <taxon>Rhabditomorpha</taxon>
        <taxon>Rhabditoidea</taxon>
        <taxon>Rhabditidae</taxon>
        <taxon>Peloderinae</taxon>
        <taxon>Caenorhabditis</taxon>
    </lineage>
</organism>
<dbReference type="GO" id="GO:0097431">
    <property type="term" value="C:mitotic spindle pole"/>
    <property type="evidence" value="ECO:0007669"/>
    <property type="project" value="TreeGrafter"/>
</dbReference>
<dbReference type="InterPro" id="IPR049039">
    <property type="entry name" value="RMD1-3_a_helical_rpt"/>
</dbReference>
<evidence type="ECO:0000313" key="1">
    <source>
        <dbReference type="EMBL" id="CAB3403065.1"/>
    </source>
</evidence>
<dbReference type="Gene3D" id="1.25.40.10">
    <property type="entry name" value="Tetratricopeptide repeat domain"/>
    <property type="match status" value="1"/>
</dbReference>
<dbReference type="SUPFAM" id="SSF48452">
    <property type="entry name" value="TPR-like"/>
    <property type="match status" value="1"/>
</dbReference>
<dbReference type="Pfam" id="PF21033">
    <property type="entry name" value="RMD1-3"/>
    <property type="match status" value="1"/>
</dbReference>
<evidence type="ECO:0000313" key="2">
    <source>
        <dbReference type="Proteomes" id="UP000494206"/>
    </source>
</evidence>
<dbReference type="GO" id="GO:0008017">
    <property type="term" value="F:microtubule binding"/>
    <property type="evidence" value="ECO:0007669"/>
    <property type="project" value="TreeGrafter"/>
</dbReference>